<dbReference type="SMART" id="SM00220">
    <property type="entry name" value="S_TKc"/>
    <property type="match status" value="1"/>
</dbReference>
<dbReference type="FunFam" id="1.10.510.10:FF:000124">
    <property type="entry name" value="cyclin-dependent kinase 11B isoform X1"/>
    <property type="match status" value="1"/>
</dbReference>
<name>A0A914EAY7_9BILA</name>
<dbReference type="Gene3D" id="1.10.510.10">
    <property type="entry name" value="Transferase(Phosphotransferase) domain 1"/>
    <property type="match status" value="1"/>
</dbReference>
<dbReference type="InterPro" id="IPR011009">
    <property type="entry name" value="Kinase-like_dom_sf"/>
</dbReference>
<evidence type="ECO:0000256" key="4">
    <source>
        <dbReference type="ARBA" id="ARBA00022527"/>
    </source>
</evidence>
<dbReference type="Pfam" id="PF00069">
    <property type="entry name" value="Pkinase"/>
    <property type="match status" value="1"/>
</dbReference>
<dbReference type="EC" id="2.7.11.22" evidence="3"/>
<dbReference type="CDD" id="cd07843">
    <property type="entry name" value="STKc_CDC2L1"/>
    <property type="match status" value="1"/>
</dbReference>
<feature type="region of interest" description="Disordered" evidence="14">
    <location>
        <begin position="1"/>
        <end position="286"/>
    </location>
</feature>
<keyword evidence="4" id="KW-0723">Serine/threonine-protein kinase</keyword>
<keyword evidence="5" id="KW-0597">Phosphoprotein</keyword>
<dbReference type="PROSITE" id="PS00108">
    <property type="entry name" value="PROTEIN_KINASE_ST"/>
    <property type="match status" value="1"/>
</dbReference>
<dbReference type="InterPro" id="IPR000719">
    <property type="entry name" value="Prot_kinase_dom"/>
</dbReference>
<organism evidence="16 17">
    <name type="scientific">Acrobeloides nanus</name>
    <dbReference type="NCBI Taxonomy" id="290746"/>
    <lineage>
        <taxon>Eukaryota</taxon>
        <taxon>Metazoa</taxon>
        <taxon>Ecdysozoa</taxon>
        <taxon>Nematoda</taxon>
        <taxon>Chromadorea</taxon>
        <taxon>Rhabditida</taxon>
        <taxon>Tylenchina</taxon>
        <taxon>Cephalobomorpha</taxon>
        <taxon>Cephaloboidea</taxon>
        <taxon>Cephalobidae</taxon>
        <taxon>Acrobeloides</taxon>
    </lineage>
</organism>
<dbReference type="SUPFAM" id="SSF56112">
    <property type="entry name" value="Protein kinase-like (PK-like)"/>
    <property type="match status" value="1"/>
</dbReference>
<reference evidence="17" key="1">
    <citation type="submission" date="2022-11" db="UniProtKB">
        <authorList>
            <consortium name="WormBaseParasite"/>
        </authorList>
    </citation>
    <scope>IDENTIFICATION</scope>
</reference>
<comment type="cofactor">
    <cofactor evidence="1">
        <name>Mg(2+)</name>
        <dbReference type="ChEBI" id="CHEBI:18420"/>
    </cofactor>
</comment>
<evidence type="ECO:0000256" key="8">
    <source>
        <dbReference type="ARBA" id="ARBA00022777"/>
    </source>
</evidence>
<comment type="catalytic activity">
    <reaction evidence="12">
        <text>L-seryl-[protein] + ATP = O-phospho-L-seryl-[protein] + ADP + H(+)</text>
        <dbReference type="Rhea" id="RHEA:17989"/>
        <dbReference type="Rhea" id="RHEA-COMP:9863"/>
        <dbReference type="Rhea" id="RHEA-COMP:11604"/>
        <dbReference type="ChEBI" id="CHEBI:15378"/>
        <dbReference type="ChEBI" id="CHEBI:29999"/>
        <dbReference type="ChEBI" id="CHEBI:30616"/>
        <dbReference type="ChEBI" id="CHEBI:83421"/>
        <dbReference type="ChEBI" id="CHEBI:456216"/>
        <dbReference type="EC" id="2.7.11.22"/>
    </reaction>
</comment>
<feature type="compositionally biased region" description="Basic and acidic residues" evidence="14">
    <location>
        <begin position="213"/>
        <end position="223"/>
    </location>
</feature>
<dbReference type="InterPro" id="IPR008271">
    <property type="entry name" value="Ser/Thr_kinase_AS"/>
</dbReference>
<dbReference type="Gene3D" id="3.30.200.20">
    <property type="entry name" value="Phosphorylase Kinase, domain 1"/>
    <property type="match status" value="1"/>
</dbReference>
<dbReference type="GO" id="GO:0005524">
    <property type="term" value="F:ATP binding"/>
    <property type="evidence" value="ECO:0007669"/>
    <property type="project" value="UniProtKB-KW"/>
</dbReference>
<evidence type="ECO:0000313" key="17">
    <source>
        <dbReference type="WBParaSite" id="ACRNAN_scaffold6545.g12550.t1"/>
    </source>
</evidence>
<feature type="compositionally biased region" description="Basic and acidic residues" evidence="14">
    <location>
        <begin position="36"/>
        <end position="52"/>
    </location>
</feature>
<evidence type="ECO:0000256" key="5">
    <source>
        <dbReference type="ARBA" id="ARBA00022553"/>
    </source>
</evidence>
<dbReference type="Proteomes" id="UP000887540">
    <property type="component" value="Unplaced"/>
</dbReference>
<feature type="compositionally biased region" description="Low complexity" evidence="14">
    <location>
        <begin position="244"/>
        <end position="254"/>
    </location>
</feature>
<comment type="similarity">
    <text evidence="2">Belongs to the protein kinase superfamily. CMGC Ser/Thr protein kinase family. CDC2/CDKX subfamily.</text>
</comment>
<evidence type="ECO:0000256" key="12">
    <source>
        <dbReference type="ARBA" id="ARBA00048367"/>
    </source>
</evidence>
<dbReference type="InterPro" id="IPR050108">
    <property type="entry name" value="CDK"/>
</dbReference>
<keyword evidence="8" id="KW-0418">Kinase</keyword>
<comment type="catalytic activity">
    <reaction evidence="11">
        <text>L-threonyl-[protein] + ATP = O-phospho-L-threonyl-[protein] + ADP + H(+)</text>
        <dbReference type="Rhea" id="RHEA:46608"/>
        <dbReference type="Rhea" id="RHEA-COMP:11060"/>
        <dbReference type="Rhea" id="RHEA-COMP:11605"/>
        <dbReference type="ChEBI" id="CHEBI:15378"/>
        <dbReference type="ChEBI" id="CHEBI:30013"/>
        <dbReference type="ChEBI" id="CHEBI:30616"/>
        <dbReference type="ChEBI" id="CHEBI:61977"/>
        <dbReference type="ChEBI" id="CHEBI:456216"/>
        <dbReference type="EC" id="2.7.11.22"/>
    </reaction>
</comment>
<evidence type="ECO:0000256" key="13">
    <source>
        <dbReference type="ARBA" id="ARBA00079859"/>
    </source>
</evidence>
<dbReference type="PANTHER" id="PTHR24056">
    <property type="entry name" value="CELL DIVISION PROTEIN KINASE"/>
    <property type="match status" value="1"/>
</dbReference>
<dbReference type="GO" id="GO:0007346">
    <property type="term" value="P:regulation of mitotic cell cycle"/>
    <property type="evidence" value="ECO:0007669"/>
    <property type="project" value="TreeGrafter"/>
</dbReference>
<sequence>MDDAPYFKTVPSSEDEGELSGSDEGSRPKIRSVVNIREKEEARLREKLLEKQKSKHKNLSGDEDEMFSMQPEKPEKKKEYKTSDKRERSSQSSRSSSNQPSKYSEKEEVNRQKESKHKRIEWDRDADRLDKRDRERDVQSYSRKEKRDDYKERGLKRDEQKESHRHKKEDDRKTHREVHKDSPRKRQHSSSHEHHRSEKHAKKHSHSHKHSEKQKTPVKKEPSPEQTVVSPEREKIEEIRESTSRSATSTPSESSSKEKMSKKKYSKFESSPESMITDDERNFPVSDNLDVEPIEIDEMVHTSDEEHMDVLDVTAEFDLDGVNYEDLSEEQKARISPLSMKRLEDEYQQKLIAKLPVYYPGISGCRNVSEFECLNRIEEGTFGVVYRAKEKRTDEVVALKRLKMEKEREGFPITSLREVNMLLKCGKHENVVNVREIVVGSNMDRIYLVMEYVEHDMKSLMELMRTKKKSFTIGQVKTLLRQLLSGVNYMHEEWVIHRDLKTSNLLLSHEGVLKIGDFGLAREYGDPLKPYTPIVVTLWYRSPELLLGVHEYSTAVDIWSVGCIFGEFLKLHPLFPGKGEIDQLNKIFMELGTPSENIWPGYNDLPLVKKSTFGHYPYNQLRKSFGSDVISDKGFKLLNRFLTYNPETRISASEALANEWFSEDPQPTPRENFPTWPAKSEQNKAPPPKMTDEPDLVLPKQSAEQIRLMKELKVDPRKASAGGFALRFDAPRF</sequence>
<keyword evidence="6" id="KW-0808">Transferase</keyword>
<feature type="domain" description="Protein kinase" evidence="15">
    <location>
        <begin position="371"/>
        <end position="661"/>
    </location>
</feature>
<evidence type="ECO:0000256" key="6">
    <source>
        <dbReference type="ARBA" id="ARBA00022679"/>
    </source>
</evidence>
<keyword evidence="10" id="KW-0131">Cell cycle</keyword>
<feature type="compositionally biased region" description="Basic and acidic residues" evidence="14">
    <location>
        <begin position="103"/>
        <end position="113"/>
    </location>
</feature>
<dbReference type="FunFam" id="3.30.200.20:FF:000054">
    <property type="entry name" value="Cyclin-dependent kinase 11B"/>
    <property type="match status" value="1"/>
</dbReference>
<keyword evidence="16" id="KW-1185">Reference proteome</keyword>
<proteinExistence type="inferred from homology"/>
<feature type="compositionally biased region" description="Basic and acidic residues" evidence="14">
    <location>
        <begin position="72"/>
        <end position="89"/>
    </location>
</feature>
<feature type="compositionally biased region" description="Low complexity" evidence="14">
    <location>
        <begin position="90"/>
        <end position="102"/>
    </location>
</feature>
<evidence type="ECO:0000256" key="9">
    <source>
        <dbReference type="ARBA" id="ARBA00022840"/>
    </source>
</evidence>
<evidence type="ECO:0000259" key="15">
    <source>
        <dbReference type="PROSITE" id="PS50011"/>
    </source>
</evidence>
<accession>A0A914EAY7</accession>
<feature type="region of interest" description="Disordered" evidence="14">
    <location>
        <begin position="662"/>
        <end position="696"/>
    </location>
</feature>
<dbReference type="GO" id="GO:0005634">
    <property type="term" value="C:nucleus"/>
    <property type="evidence" value="ECO:0007669"/>
    <property type="project" value="UniProtKB-ARBA"/>
</dbReference>
<evidence type="ECO:0000256" key="14">
    <source>
        <dbReference type="SAM" id="MobiDB-lite"/>
    </source>
</evidence>
<dbReference type="GO" id="GO:0004693">
    <property type="term" value="F:cyclin-dependent protein serine/threonine kinase activity"/>
    <property type="evidence" value="ECO:0007669"/>
    <property type="project" value="UniProtKB-EC"/>
</dbReference>
<evidence type="ECO:0000313" key="16">
    <source>
        <dbReference type="Proteomes" id="UP000887540"/>
    </source>
</evidence>
<evidence type="ECO:0000256" key="2">
    <source>
        <dbReference type="ARBA" id="ARBA00006485"/>
    </source>
</evidence>
<evidence type="ECO:0000256" key="1">
    <source>
        <dbReference type="ARBA" id="ARBA00001946"/>
    </source>
</evidence>
<dbReference type="InterPro" id="IPR045267">
    <property type="entry name" value="CDK11/PITSLRE_STKc"/>
</dbReference>
<evidence type="ECO:0000256" key="11">
    <source>
        <dbReference type="ARBA" id="ARBA00047811"/>
    </source>
</evidence>
<dbReference type="AlphaFoldDB" id="A0A914EAY7"/>
<evidence type="ECO:0000256" key="10">
    <source>
        <dbReference type="ARBA" id="ARBA00023306"/>
    </source>
</evidence>
<protein>
    <recommendedName>
        <fullName evidence="3">cyclin-dependent kinase</fullName>
        <ecNumber evidence="3">2.7.11.22</ecNumber>
    </recommendedName>
    <alternativeName>
        <fullName evidence="13">Galactosyltransferase-associated protein kinase p58/GTA</fullName>
    </alternativeName>
</protein>
<feature type="compositionally biased region" description="Basic and acidic residues" evidence="14">
    <location>
        <begin position="231"/>
        <end position="243"/>
    </location>
</feature>
<feature type="compositionally biased region" description="Basic residues" evidence="14">
    <location>
        <begin position="197"/>
        <end position="212"/>
    </location>
</feature>
<dbReference type="WBParaSite" id="ACRNAN_scaffold6545.g12550.t1">
    <property type="protein sequence ID" value="ACRNAN_scaffold6545.g12550.t1"/>
    <property type="gene ID" value="ACRNAN_scaffold6545.g12550"/>
</dbReference>
<dbReference type="PROSITE" id="PS50011">
    <property type="entry name" value="PROTEIN_KINASE_DOM"/>
    <property type="match status" value="1"/>
</dbReference>
<evidence type="ECO:0000256" key="7">
    <source>
        <dbReference type="ARBA" id="ARBA00022741"/>
    </source>
</evidence>
<evidence type="ECO:0000256" key="3">
    <source>
        <dbReference type="ARBA" id="ARBA00012425"/>
    </source>
</evidence>
<keyword evidence="9" id="KW-0067">ATP-binding</keyword>
<feature type="compositionally biased region" description="Basic and acidic residues" evidence="14">
    <location>
        <begin position="120"/>
        <end position="181"/>
    </location>
</feature>
<dbReference type="PANTHER" id="PTHR24056:SF107">
    <property type="entry name" value="CYCLIN-DEPENDENT KINASE 11A-RELATED"/>
    <property type="match status" value="1"/>
</dbReference>
<keyword evidence="7" id="KW-0547">Nucleotide-binding</keyword>